<dbReference type="AlphaFoldDB" id="A0A511MYD7"/>
<gene>
    <name evidence="2" type="ORF">DC3_12390</name>
</gene>
<keyword evidence="1" id="KW-0812">Transmembrane</keyword>
<reference evidence="2 3" key="1">
    <citation type="submission" date="2019-07" db="EMBL/GenBank/DDBJ databases">
        <title>Whole genome shotgun sequence of Deinococcus cellulosilyticus NBRC 106333.</title>
        <authorList>
            <person name="Hosoyama A."/>
            <person name="Uohara A."/>
            <person name="Ohji S."/>
            <person name="Ichikawa N."/>
        </authorList>
    </citation>
    <scope>NUCLEOTIDE SEQUENCE [LARGE SCALE GENOMIC DNA]</scope>
    <source>
        <strain evidence="2 3">NBRC 106333</strain>
    </source>
</reference>
<feature type="transmembrane region" description="Helical" evidence="1">
    <location>
        <begin position="42"/>
        <end position="63"/>
    </location>
</feature>
<dbReference type="Proteomes" id="UP000321306">
    <property type="component" value="Unassembled WGS sequence"/>
</dbReference>
<evidence type="ECO:0000313" key="2">
    <source>
        <dbReference type="EMBL" id="GEM45604.1"/>
    </source>
</evidence>
<evidence type="ECO:0000313" key="3">
    <source>
        <dbReference type="Proteomes" id="UP000321306"/>
    </source>
</evidence>
<feature type="transmembrane region" description="Helical" evidence="1">
    <location>
        <begin position="102"/>
        <end position="122"/>
    </location>
</feature>
<proteinExistence type="predicted"/>
<accession>A0A511MYD7</accession>
<sequence>MPDSALMTAIFASGLAAGSVTLSATLFLYLRGLLHSLHHKKSLWVLHVLVMILSIFLAVQLQIHGPDLGLGHTLQFWVWCCLTLVGVFTVQEWKPGPARDVLLLLCCLLGGLFVGSMMFLNLPVTPSG</sequence>
<comment type="caution">
    <text evidence="2">The sequence shown here is derived from an EMBL/GenBank/DDBJ whole genome shotgun (WGS) entry which is preliminary data.</text>
</comment>
<dbReference type="EMBL" id="BJXB01000004">
    <property type="protein sequence ID" value="GEM45604.1"/>
    <property type="molecule type" value="Genomic_DNA"/>
</dbReference>
<keyword evidence="1" id="KW-1133">Transmembrane helix</keyword>
<dbReference type="RefSeq" id="WP_146883060.1">
    <property type="nucleotide sequence ID" value="NZ_BJXB01000004.1"/>
</dbReference>
<name>A0A511MYD7_DEIC1</name>
<evidence type="ECO:0000256" key="1">
    <source>
        <dbReference type="SAM" id="Phobius"/>
    </source>
</evidence>
<keyword evidence="3" id="KW-1185">Reference proteome</keyword>
<organism evidence="2 3">
    <name type="scientific">Deinococcus cellulosilyticus (strain DSM 18568 / NBRC 106333 / KACC 11606 / 5516J-15)</name>
    <dbReference type="NCBI Taxonomy" id="1223518"/>
    <lineage>
        <taxon>Bacteria</taxon>
        <taxon>Thermotogati</taxon>
        <taxon>Deinococcota</taxon>
        <taxon>Deinococci</taxon>
        <taxon>Deinococcales</taxon>
        <taxon>Deinococcaceae</taxon>
        <taxon>Deinococcus</taxon>
    </lineage>
</organism>
<keyword evidence="1" id="KW-0472">Membrane</keyword>
<feature type="transmembrane region" description="Helical" evidence="1">
    <location>
        <begin position="69"/>
        <end position="90"/>
    </location>
</feature>
<protein>
    <submittedName>
        <fullName evidence="2">Uncharacterized protein</fullName>
    </submittedName>
</protein>
<feature type="transmembrane region" description="Helical" evidence="1">
    <location>
        <begin position="6"/>
        <end position="30"/>
    </location>
</feature>